<gene>
    <name evidence="3" type="ordered locus">RB8174</name>
</gene>
<feature type="compositionally biased region" description="Low complexity" evidence="1">
    <location>
        <begin position="41"/>
        <end position="54"/>
    </location>
</feature>
<dbReference type="InParanoid" id="Q7UG26"/>
<organism evidence="3 4">
    <name type="scientific">Rhodopirellula baltica (strain DSM 10527 / NCIMB 13988 / SH1)</name>
    <dbReference type="NCBI Taxonomy" id="243090"/>
    <lineage>
        <taxon>Bacteria</taxon>
        <taxon>Pseudomonadati</taxon>
        <taxon>Planctomycetota</taxon>
        <taxon>Planctomycetia</taxon>
        <taxon>Pirellulales</taxon>
        <taxon>Pirellulaceae</taxon>
        <taxon>Rhodopirellula</taxon>
    </lineage>
</organism>
<dbReference type="InterPro" id="IPR002881">
    <property type="entry name" value="DUF58"/>
</dbReference>
<dbReference type="HOGENOM" id="CLU_054927_3_1_0"/>
<reference evidence="3 4" key="1">
    <citation type="journal article" date="2003" name="Proc. Natl. Acad. Sci. U.S.A.">
        <title>Complete genome sequence of the marine planctomycete Pirellula sp. strain 1.</title>
        <authorList>
            <person name="Gloeckner F.O."/>
            <person name="Kube M."/>
            <person name="Bauer M."/>
            <person name="Teeling H."/>
            <person name="Lombardot T."/>
            <person name="Ludwig W."/>
            <person name="Gade D."/>
            <person name="Beck A."/>
            <person name="Borzym K."/>
            <person name="Heitmann K."/>
            <person name="Rabus R."/>
            <person name="Schlesner H."/>
            <person name="Amann R."/>
            <person name="Reinhardt R."/>
        </authorList>
    </citation>
    <scope>NUCLEOTIDE SEQUENCE [LARGE SCALE GENOMIC DNA]</scope>
    <source>
        <strain evidence="4">DSM 10527 / NCIMB 13988 / SH1</strain>
    </source>
</reference>
<feature type="region of interest" description="Disordered" evidence="1">
    <location>
        <begin position="20"/>
        <end position="63"/>
    </location>
</feature>
<dbReference type="SUPFAM" id="SSF53300">
    <property type="entry name" value="vWA-like"/>
    <property type="match status" value="1"/>
</dbReference>
<protein>
    <recommendedName>
        <fullName evidence="2">VWFA domain-containing protein</fullName>
    </recommendedName>
</protein>
<dbReference type="PATRIC" id="fig|243090.15.peg.3942"/>
<evidence type="ECO:0000313" key="3">
    <source>
        <dbReference type="EMBL" id="CAD78503.1"/>
    </source>
</evidence>
<proteinExistence type="predicted"/>
<dbReference type="InterPro" id="IPR002035">
    <property type="entry name" value="VWF_A"/>
</dbReference>
<dbReference type="Gene3D" id="3.40.50.410">
    <property type="entry name" value="von Willebrand factor, type A domain"/>
    <property type="match status" value="1"/>
</dbReference>
<dbReference type="KEGG" id="rba:RB8174"/>
<evidence type="ECO:0000256" key="1">
    <source>
        <dbReference type="SAM" id="MobiDB-lite"/>
    </source>
</evidence>
<dbReference type="eggNOG" id="COG1721">
    <property type="taxonomic scope" value="Bacteria"/>
</dbReference>
<dbReference type="PANTHER" id="PTHR33608:SF7">
    <property type="entry name" value="DUF58 DOMAIN-CONTAINING PROTEIN"/>
    <property type="match status" value="1"/>
</dbReference>
<dbReference type="PANTHER" id="PTHR33608">
    <property type="entry name" value="BLL2464 PROTEIN"/>
    <property type="match status" value="1"/>
</dbReference>
<dbReference type="Proteomes" id="UP000001025">
    <property type="component" value="Chromosome"/>
</dbReference>
<sequence length="369" mass="40745">MRTWSHDFFKKSPRKSELSWFQRQSRSSVKATNGSTGTLQGNSSKSSRAAASPAGGNGKTAASMDPHALMRIKNLQLRSKLVVEGFFGGLHRSPLHGASVEFSEYRAYSPGDDPRGLDWKLFARTDRYYIKKFEDETNRRCYLLVDQSQSMGYGSLEYTKMEYARTLAATLAYFLTLQRDHVGLMTFDDTIADVVPARSRVGHLRQILACLARPTSGSGTDVNGPISQIAAITRRRGLVVLISDMLSPTEDLQRSLALLRSRQHEVIVLRILDPNEVNLSVDESKVLVDMETGRKIQVDPDATRKAYQAAFQEHAETIESICNAVGAAIYTSTTDRPLQEALSDFVSAHQRRAVGASRSGMLSSGGTFG</sequence>
<evidence type="ECO:0000313" key="4">
    <source>
        <dbReference type="Proteomes" id="UP000001025"/>
    </source>
</evidence>
<dbReference type="EMBL" id="BX294147">
    <property type="protein sequence ID" value="CAD78503.1"/>
    <property type="molecule type" value="Genomic_DNA"/>
</dbReference>
<feature type="compositionally biased region" description="Polar residues" evidence="1">
    <location>
        <begin position="20"/>
        <end position="40"/>
    </location>
</feature>
<name>Q7UG26_RHOBA</name>
<dbReference type="STRING" id="243090.RB8174"/>
<dbReference type="AlphaFoldDB" id="Q7UG26"/>
<evidence type="ECO:0000259" key="2">
    <source>
        <dbReference type="SMART" id="SM00327"/>
    </source>
</evidence>
<dbReference type="EnsemblBacteria" id="CAD78503">
    <property type="protein sequence ID" value="CAD78503"/>
    <property type="gene ID" value="RB8174"/>
</dbReference>
<dbReference type="Pfam" id="PF01882">
    <property type="entry name" value="DUF58"/>
    <property type="match status" value="1"/>
</dbReference>
<accession>Q7UG26</accession>
<dbReference type="SMART" id="SM00327">
    <property type="entry name" value="VWA"/>
    <property type="match status" value="1"/>
</dbReference>
<feature type="domain" description="VWFA" evidence="2">
    <location>
        <begin position="138"/>
        <end position="311"/>
    </location>
</feature>
<dbReference type="InterPro" id="IPR036465">
    <property type="entry name" value="vWFA_dom_sf"/>
</dbReference>
<keyword evidence="4" id="KW-1185">Reference proteome</keyword>
<dbReference type="OrthoDB" id="9780819at2"/>